<proteinExistence type="predicted"/>
<dbReference type="Proteomes" id="UP000298030">
    <property type="component" value="Unassembled WGS sequence"/>
</dbReference>
<dbReference type="OrthoDB" id="74764at2759"/>
<evidence type="ECO:0000313" key="2">
    <source>
        <dbReference type="EMBL" id="TEB33816.1"/>
    </source>
</evidence>
<dbReference type="EMBL" id="QPFP01000011">
    <property type="protein sequence ID" value="TEB33816.1"/>
    <property type="molecule type" value="Genomic_DNA"/>
</dbReference>
<dbReference type="Pfam" id="PF09362">
    <property type="entry name" value="DUF1996"/>
    <property type="match status" value="1"/>
</dbReference>
<name>A0A4Y7TI23_COPMI</name>
<organism evidence="2 3">
    <name type="scientific">Coprinellus micaceus</name>
    <name type="common">Glistening ink-cap mushroom</name>
    <name type="synonym">Coprinus micaceus</name>
    <dbReference type="NCBI Taxonomy" id="71717"/>
    <lineage>
        <taxon>Eukaryota</taxon>
        <taxon>Fungi</taxon>
        <taxon>Dikarya</taxon>
        <taxon>Basidiomycota</taxon>
        <taxon>Agaricomycotina</taxon>
        <taxon>Agaricomycetes</taxon>
        <taxon>Agaricomycetidae</taxon>
        <taxon>Agaricales</taxon>
        <taxon>Agaricineae</taxon>
        <taxon>Psathyrellaceae</taxon>
        <taxon>Coprinellus</taxon>
    </lineage>
</organism>
<dbReference type="STRING" id="71717.A0A4Y7TI23"/>
<feature type="domain" description="DUF1996" evidence="1">
    <location>
        <begin position="42"/>
        <end position="271"/>
    </location>
</feature>
<evidence type="ECO:0000259" key="1">
    <source>
        <dbReference type="Pfam" id="PF09362"/>
    </source>
</evidence>
<dbReference type="AlphaFoldDB" id="A0A4Y7TI23"/>
<sequence>MPRVLRVPTLWQFVILFNLGVNIARCYWLMGANNVLTTQRIDPIVNPGIVGPHVHDILGGSNFGFNLSTERLRQSECTSIPISEDKSSYWYPRLYFWWRNGSFTSVVGNPVIYYLYANEPGVTTAFPDDFRMISGDPTVRTFDPSNFAQQAVTYICLDFEGTSAKFNELPVRRCPSGIRSQINFPSCWNGRDVDSLDHKSHVSFLSTGPDNGTCSSSEYPVTLPRIFLEVYWYTQEFDPVRNKAMVPRQPFVFSNGDPVGLSWHADFYNGWDSGVLQKALNECNCNPYGDPACCVAKGLFTMDRDKKCFVTDRIVEQTSGTLAALPGPNPVQERCFEDFSSTERVVPALLDPVYVHNGSSSALPSATVSTPSTTMKPPAKGYKAPKGTCISNSNASAGEWPPPSRFAAAVGFVIVVFFVL</sequence>
<dbReference type="InterPro" id="IPR018535">
    <property type="entry name" value="DUF1996"/>
</dbReference>
<protein>
    <recommendedName>
        <fullName evidence="1">DUF1996 domain-containing protein</fullName>
    </recommendedName>
</protein>
<keyword evidence="3" id="KW-1185">Reference proteome</keyword>
<dbReference type="PANTHER" id="PTHR43662">
    <property type="match status" value="1"/>
</dbReference>
<reference evidence="2 3" key="1">
    <citation type="journal article" date="2019" name="Nat. Ecol. Evol.">
        <title>Megaphylogeny resolves global patterns of mushroom evolution.</title>
        <authorList>
            <person name="Varga T."/>
            <person name="Krizsan K."/>
            <person name="Foldi C."/>
            <person name="Dima B."/>
            <person name="Sanchez-Garcia M."/>
            <person name="Sanchez-Ramirez S."/>
            <person name="Szollosi G.J."/>
            <person name="Szarkandi J.G."/>
            <person name="Papp V."/>
            <person name="Albert L."/>
            <person name="Andreopoulos W."/>
            <person name="Angelini C."/>
            <person name="Antonin V."/>
            <person name="Barry K.W."/>
            <person name="Bougher N.L."/>
            <person name="Buchanan P."/>
            <person name="Buyck B."/>
            <person name="Bense V."/>
            <person name="Catcheside P."/>
            <person name="Chovatia M."/>
            <person name="Cooper J."/>
            <person name="Damon W."/>
            <person name="Desjardin D."/>
            <person name="Finy P."/>
            <person name="Geml J."/>
            <person name="Haridas S."/>
            <person name="Hughes K."/>
            <person name="Justo A."/>
            <person name="Karasinski D."/>
            <person name="Kautmanova I."/>
            <person name="Kiss B."/>
            <person name="Kocsube S."/>
            <person name="Kotiranta H."/>
            <person name="LaButti K.M."/>
            <person name="Lechner B.E."/>
            <person name="Liimatainen K."/>
            <person name="Lipzen A."/>
            <person name="Lukacs Z."/>
            <person name="Mihaltcheva S."/>
            <person name="Morgado L.N."/>
            <person name="Niskanen T."/>
            <person name="Noordeloos M.E."/>
            <person name="Ohm R.A."/>
            <person name="Ortiz-Santana B."/>
            <person name="Ovrebo C."/>
            <person name="Racz N."/>
            <person name="Riley R."/>
            <person name="Savchenko A."/>
            <person name="Shiryaev A."/>
            <person name="Soop K."/>
            <person name="Spirin V."/>
            <person name="Szebenyi C."/>
            <person name="Tomsovsky M."/>
            <person name="Tulloss R.E."/>
            <person name="Uehling J."/>
            <person name="Grigoriev I.V."/>
            <person name="Vagvolgyi C."/>
            <person name="Papp T."/>
            <person name="Martin F.M."/>
            <person name="Miettinen O."/>
            <person name="Hibbett D.S."/>
            <person name="Nagy L.G."/>
        </authorList>
    </citation>
    <scope>NUCLEOTIDE SEQUENCE [LARGE SCALE GENOMIC DNA]</scope>
    <source>
        <strain evidence="2 3">FP101781</strain>
    </source>
</reference>
<accession>A0A4Y7TI23</accession>
<evidence type="ECO:0000313" key="3">
    <source>
        <dbReference type="Proteomes" id="UP000298030"/>
    </source>
</evidence>
<dbReference type="PANTHER" id="PTHR43662:SF3">
    <property type="entry name" value="DOMAIN PROTEIN, PUTATIVE (AFU_ORTHOLOGUE AFUA_6G11970)-RELATED"/>
    <property type="match status" value="1"/>
</dbReference>
<comment type="caution">
    <text evidence="2">The sequence shown here is derived from an EMBL/GenBank/DDBJ whole genome shotgun (WGS) entry which is preliminary data.</text>
</comment>
<gene>
    <name evidence="2" type="ORF">FA13DRAFT_1730096</name>
</gene>